<accession>A0AAI8VRD3</accession>
<evidence type="ECO:0000256" key="1">
    <source>
        <dbReference type="SAM" id="MobiDB-lite"/>
    </source>
</evidence>
<evidence type="ECO:0000313" key="3">
    <source>
        <dbReference type="Proteomes" id="UP001295740"/>
    </source>
</evidence>
<feature type="compositionally biased region" description="Low complexity" evidence="1">
    <location>
        <begin position="1"/>
        <end position="19"/>
    </location>
</feature>
<feature type="region of interest" description="Disordered" evidence="1">
    <location>
        <begin position="1"/>
        <end position="49"/>
    </location>
</feature>
<dbReference type="EMBL" id="CAUWAG010000012">
    <property type="protein sequence ID" value="CAJ2509072.1"/>
    <property type="molecule type" value="Genomic_DNA"/>
</dbReference>
<feature type="region of interest" description="Disordered" evidence="1">
    <location>
        <begin position="172"/>
        <end position="239"/>
    </location>
</feature>
<organism evidence="2 3">
    <name type="scientific">Anthostomella pinea</name>
    <dbReference type="NCBI Taxonomy" id="933095"/>
    <lineage>
        <taxon>Eukaryota</taxon>
        <taxon>Fungi</taxon>
        <taxon>Dikarya</taxon>
        <taxon>Ascomycota</taxon>
        <taxon>Pezizomycotina</taxon>
        <taxon>Sordariomycetes</taxon>
        <taxon>Xylariomycetidae</taxon>
        <taxon>Xylariales</taxon>
        <taxon>Xylariaceae</taxon>
        <taxon>Anthostomella</taxon>
    </lineage>
</organism>
<dbReference type="AlphaFoldDB" id="A0AAI8VRD3"/>
<reference evidence="2" key="1">
    <citation type="submission" date="2023-10" db="EMBL/GenBank/DDBJ databases">
        <authorList>
            <person name="Hackl T."/>
        </authorList>
    </citation>
    <scope>NUCLEOTIDE SEQUENCE</scope>
</reference>
<feature type="region of interest" description="Disordered" evidence="1">
    <location>
        <begin position="299"/>
        <end position="324"/>
    </location>
</feature>
<feature type="compositionally biased region" description="Low complexity" evidence="1">
    <location>
        <begin position="195"/>
        <end position="239"/>
    </location>
</feature>
<evidence type="ECO:0000313" key="2">
    <source>
        <dbReference type="EMBL" id="CAJ2509072.1"/>
    </source>
</evidence>
<dbReference type="Proteomes" id="UP001295740">
    <property type="component" value="Unassembled WGS sequence"/>
</dbReference>
<comment type="caution">
    <text evidence="2">The sequence shown here is derived from an EMBL/GenBank/DDBJ whole genome shotgun (WGS) entry which is preliminary data.</text>
</comment>
<name>A0AAI8VRD3_9PEZI</name>
<feature type="compositionally biased region" description="Polar residues" evidence="1">
    <location>
        <begin position="20"/>
        <end position="32"/>
    </location>
</feature>
<feature type="compositionally biased region" description="Low complexity" evidence="1">
    <location>
        <begin position="172"/>
        <end position="184"/>
    </location>
</feature>
<sequence>MGNTNSSTSVSSMSPWRSTQISHAASEATRTLSGKIPPPRSTFLSVTKTSDHESSSHTSAVRTLTFCEWDWIGSTTSCSAWTETYRPSIPVPSSSMDCDTPLPTRSHSHTSTGYTCTDYSCVSSVIESLGFSLCIPTYTLEPPYTSSACYSSDCDPYATETTECDSCYPTTYTEEPTDYPTTDEFATPTSEITDGSPTPTGETTYYPEPTEFSPTDEYPTPTDYPTDEYPTPTDDPTDEYPTTAYTTDDVPTTSIEIDTSEPVFTHETTHKSVIEPSVTDTAHCVEDLNCPAPTAPTPWLNTEHHSRSEHPYTFPTPHTSVEDE</sequence>
<keyword evidence="3" id="KW-1185">Reference proteome</keyword>
<gene>
    <name evidence="2" type="ORF">KHLLAP_LOCUS9540</name>
</gene>
<protein>
    <submittedName>
        <fullName evidence="2">Uu.00g140980.m01.CDS01</fullName>
    </submittedName>
</protein>
<proteinExistence type="predicted"/>